<dbReference type="AlphaFoldDB" id="A0A9D0ZJS6"/>
<dbReference type="SUPFAM" id="SSF142906">
    <property type="entry name" value="YjbR-like"/>
    <property type="match status" value="1"/>
</dbReference>
<keyword evidence="1" id="KW-0238">DNA-binding</keyword>
<comment type="caution">
    <text evidence="1">The sequence shown here is derived from an EMBL/GenBank/DDBJ whole genome shotgun (WGS) entry which is preliminary data.</text>
</comment>
<dbReference type="Proteomes" id="UP000886787">
    <property type="component" value="Unassembled WGS sequence"/>
</dbReference>
<protein>
    <submittedName>
        <fullName evidence="1">MmcQ/YjbR family DNA-binding protein</fullName>
    </submittedName>
</protein>
<dbReference type="EMBL" id="DVFW01000026">
    <property type="protein sequence ID" value="HIQ80701.1"/>
    <property type="molecule type" value="Genomic_DNA"/>
</dbReference>
<proteinExistence type="predicted"/>
<dbReference type="Gene3D" id="3.90.1150.30">
    <property type="match status" value="1"/>
</dbReference>
<reference evidence="1" key="2">
    <citation type="journal article" date="2021" name="PeerJ">
        <title>Extensive microbial diversity within the chicken gut microbiome revealed by metagenomics and culture.</title>
        <authorList>
            <person name="Gilroy R."/>
            <person name="Ravi A."/>
            <person name="Getino M."/>
            <person name="Pursley I."/>
            <person name="Horton D.L."/>
            <person name="Alikhan N.F."/>
            <person name="Baker D."/>
            <person name="Gharbi K."/>
            <person name="Hall N."/>
            <person name="Watson M."/>
            <person name="Adriaenssens E.M."/>
            <person name="Foster-Nyarko E."/>
            <person name="Jarju S."/>
            <person name="Secka A."/>
            <person name="Antonio M."/>
            <person name="Oren A."/>
            <person name="Chaudhuri R.R."/>
            <person name="La Ragione R."/>
            <person name="Hildebrand F."/>
            <person name="Pallen M.J."/>
        </authorList>
    </citation>
    <scope>NUCLEOTIDE SEQUENCE</scope>
    <source>
        <strain evidence="1">ChiSjej1B19-3389</strain>
    </source>
</reference>
<dbReference type="InterPro" id="IPR038056">
    <property type="entry name" value="YjbR-like_sf"/>
</dbReference>
<sequence length="106" mass="12016">MTHSGLVDGGLYFSKGYLQTGRLRTEKNSSILRRRENGKRIALPFVRNKRVCVHLKCGPQKAGFRCSGYVGVQPGRHMNKRHWNTVDLQCECRTGSCMKCLQTACK</sequence>
<organism evidence="1 2">
    <name type="scientific">Candidatus Scatavimonas merdigallinarum</name>
    <dbReference type="NCBI Taxonomy" id="2840914"/>
    <lineage>
        <taxon>Bacteria</taxon>
        <taxon>Bacillati</taxon>
        <taxon>Bacillota</taxon>
        <taxon>Clostridia</taxon>
        <taxon>Eubacteriales</taxon>
        <taxon>Oscillospiraceae</taxon>
        <taxon>Oscillospiraceae incertae sedis</taxon>
        <taxon>Candidatus Scatavimonas</taxon>
    </lineage>
</organism>
<gene>
    <name evidence="1" type="ORF">IAD32_05375</name>
</gene>
<dbReference type="GO" id="GO:0003677">
    <property type="term" value="F:DNA binding"/>
    <property type="evidence" value="ECO:0007669"/>
    <property type="project" value="UniProtKB-KW"/>
</dbReference>
<evidence type="ECO:0000313" key="2">
    <source>
        <dbReference type="Proteomes" id="UP000886787"/>
    </source>
</evidence>
<evidence type="ECO:0000313" key="1">
    <source>
        <dbReference type="EMBL" id="HIQ80701.1"/>
    </source>
</evidence>
<accession>A0A9D0ZJS6</accession>
<name>A0A9D0ZJS6_9FIRM</name>
<reference evidence="1" key="1">
    <citation type="submission" date="2020-10" db="EMBL/GenBank/DDBJ databases">
        <authorList>
            <person name="Gilroy R."/>
        </authorList>
    </citation>
    <scope>NUCLEOTIDE SEQUENCE</scope>
    <source>
        <strain evidence="1">ChiSjej1B19-3389</strain>
    </source>
</reference>